<protein>
    <recommendedName>
        <fullName evidence="3">OmpA-like domain-containing protein</fullName>
    </recommendedName>
</protein>
<dbReference type="SUPFAM" id="SSF53850">
    <property type="entry name" value="Periplasmic binding protein-like II"/>
    <property type="match status" value="1"/>
</dbReference>
<organism evidence="4 5">
    <name type="scientific">Thiothrix lacustris</name>
    <dbReference type="NCBI Taxonomy" id="525917"/>
    <lineage>
        <taxon>Bacteria</taxon>
        <taxon>Pseudomonadati</taxon>
        <taxon>Pseudomonadota</taxon>
        <taxon>Gammaproteobacteria</taxon>
        <taxon>Thiotrichales</taxon>
        <taxon>Thiotrichaceae</taxon>
        <taxon>Thiothrix</taxon>
    </lineage>
</organism>
<gene>
    <name evidence="4" type="ORF">BWK73_43695</name>
</gene>
<comment type="caution">
    <text evidence="4">The sequence shown here is derived from an EMBL/GenBank/DDBJ whole genome shotgun (WGS) entry which is preliminary data.</text>
</comment>
<dbReference type="GO" id="GO:0016020">
    <property type="term" value="C:membrane"/>
    <property type="evidence" value="ECO:0007669"/>
    <property type="project" value="UniProtKB-UniRule"/>
</dbReference>
<evidence type="ECO:0000256" key="1">
    <source>
        <dbReference type="ARBA" id="ARBA00022729"/>
    </source>
</evidence>
<dbReference type="SUPFAM" id="SSF103088">
    <property type="entry name" value="OmpA-like"/>
    <property type="match status" value="1"/>
</dbReference>
<accession>A0A1Y1QBS7</accession>
<dbReference type="InterPro" id="IPR006665">
    <property type="entry name" value="OmpA-like"/>
</dbReference>
<sequence length="431" mass="47118">MKEKGYADIEKVPLADLEVLIKGKKPDSAEVDAVEIKAHGSSTAFDETDKNKLVGLLGGHADVGMSSSPVKKDMVEKFQVQNMGNPGSRAQEHVIALDGLAVIVNPSNSLDKLSVEKIRKIFLGEVTDWAQLGGNSGAIKLYSRDQQSGTYDTFKHLVLSGQKLECDKQANLMCFEDSKELASHVASDLNGIGFIGLNYIGTTKALRVSMGEGVNALAPTRFTVKTEDYPLGRRLFLYQTNQPKPLAAEFIQFSLSNAGQKVVSDAGLVEVGIDEAITPIARDAIDADKQRLLDDAAVPKAYKDLIRNADRKDTQVNFRFASGASELDNRAFRDVGRLSEKLGKPEFEGAKLILVGFTDPKGDEVKNLDLSKQRATQVKDELAAEGIQVETVTGFGEEPSLLLDPREDEPESLAKNRRVEVWLQRSEFPQP</sequence>
<dbReference type="Gene3D" id="3.40.190.10">
    <property type="entry name" value="Periplasmic binding protein-like II"/>
    <property type="match status" value="2"/>
</dbReference>
<dbReference type="InterPro" id="IPR024370">
    <property type="entry name" value="PBP_domain"/>
</dbReference>
<dbReference type="CDD" id="cd13566">
    <property type="entry name" value="PBP2_phosphate"/>
    <property type="match status" value="1"/>
</dbReference>
<dbReference type="Gene3D" id="3.30.1330.60">
    <property type="entry name" value="OmpA-like domain"/>
    <property type="match status" value="1"/>
</dbReference>
<dbReference type="AlphaFoldDB" id="A0A1Y1QBS7"/>
<dbReference type="InterPro" id="IPR036737">
    <property type="entry name" value="OmpA-like_sf"/>
</dbReference>
<keyword evidence="1" id="KW-0732">Signal</keyword>
<keyword evidence="2" id="KW-0472">Membrane</keyword>
<evidence type="ECO:0000313" key="5">
    <source>
        <dbReference type="Proteomes" id="UP000192491"/>
    </source>
</evidence>
<dbReference type="PANTHER" id="PTHR30570:SF1">
    <property type="entry name" value="PHOSPHATE-BINDING PROTEIN PSTS"/>
    <property type="match status" value="1"/>
</dbReference>
<feature type="domain" description="OmpA-like" evidence="3">
    <location>
        <begin position="307"/>
        <end position="427"/>
    </location>
</feature>
<evidence type="ECO:0000256" key="2">
    <source>
        <dbReference type="PROSITE-ProRule" id="PRU00473"/>
    </source>
</evidence>
<evidence type="ECO:0000259" key="3">
    <source>
        <dbReference type="PROSITE" id="PS51123"/>
    </source>
</evidence>
<reference evidence="4 5" key="1">
    <citation type="submission" date="2017-01" db="EMBL/GenBank/DDBJ databases">
        <title>Novel large sulfur bacteria in the metagenomes of groundwater-fed chemosynthetic microbial mats in the Lake Huron basin.</title>
        <authorList>
            <person name="Sharrar A.M."/>
            <person name="Flood B.E."/>
            <person name="Bailey J.V."/>
            <person name="Jones D.S."/>
            <person name="Biddanda B."/>
            <person name="Ruberg S.A."/>
            <person name="Marcus D.N."/>
            <person name="Dick G.J."/>
        </authorList>
    </citation>
    <scope>NUCLEOTIDE SEQUENCE [LARGE SCALE GENOMIC DNA]</scope>
    <source>
        <strain evidence="4">A8</strain>
    </source>
</reference>
<dbReference type="Proteomes" id="UP000192491">
    <property type="component" value="Unassembled WGS sequence"/>
</dbReference>
<proteinExistence type="predicted"/>
<name>A0A1Y1QBS7_9GAMM</name>
<dbReference type="CDD" id="cd07185">
    <property type="entry name" value="OmpA_C-like"/>
    <property type="match status" value="1"/>
</dbReference>
<dbReference type="Pfam" id="PF00691">
    <property type="entry name" value="OmpA"/>
    <property type="match status" value="1"/>
</dbReference>
<dbReference type="PROSITE" id="PS51123">
    <property type="entry name" value="OMPA_2"/>
    <property type="match status" value="1"/>
</dbReference>
<dbReference type="EMBL" id="MTEJ01000514">
    <property type="protein sequence ID" value="OQX02140.1"/>
    <property type="molecule type" value="Genomic_DNA"/>
</dbReference>
<dbReference type="InterPro" id="IPR050811">
    <property type="entry name" value="Phosphate_ABC_transporter"/>
</dbReference>
<dbReference type="Pfam" id="PF12849">
    <property type="entry name" value="PBP_like_2"/>
    <property type="match status" value="1"/>
</dbReference>
<evidence type="ECO:0000313" key="4">
    <source>
        <dbReference type="EMBL" id="OQX02140.1"/>
    </source>
</evidence>
<dbReference type="PANTHER" id="PTHR30570">
    <property type="entry name" value="PERIPLASMIC PHOSPHATE BINDING COMPONENT OF PHOSPHATE ABC TRANSPORTER"/>
    <property type="match status" value="1"/>
</dbReference>